<evidence type="ECO:0000256" key="7">
    <source>
        <dbReference type="ARBA" id="ARBA00023295"/>
    </source>
</evidence>
<evidence type="ECO:0000256" key="5">
    <source>
        <dbReference type="ARBA" id="ARBA00022729"/>
    </source>
</evidence>
<dbReference type="InterPro" id="IPR001547">
    <property type="entry name" value="Glyco_hydro_5"/>
</dbReference>
<dbReference type="GO" id="GO:0016985">
    <property type="term" value="F:mannan endo-1,4-beta-mannosidase activity"/>
    <property type="evidence" value="ECO:0007669"/>
    <property type="project" value="TreeGrafter"/>
</dbReference>
<dbReference type="InterPro" id="IPR045053">
    <property type="entry name" value="MAN-like"/>
</dbReference>
<feature type="domain" description="Glycoside hydrolase family 5" evidence="8">
    <location>
        <begin position="171"/>
        <end position="277"/>
    </location>
</feature>
<evidence type="ECO:0000313" key="10">
    <source>
        <dbReference type="Proteomes" id="UP000006322"/>
    </source>
</evidence>
<keyword evidence="10" id="KW-1185">Reference proteome</keyword>
<evidence type="ECO:0000256" key="6">
    <source>
        <dbReference type="ARBA" id="ARBA00022801"/>
    </source>
</evidence>
<dbReference type="InterPro" id="IPR013783">
    <property type="entry name" value="Ig-like_fold"/>
</dbReference>
<evidence type="ECO:0000256" key="1">
    <source>
        <dbReference type="ARBA" id="ARBA00001678"/>
    </source>
</evidence>
<dbReference type="OrthoDB" id="9801493at2"/>
<dbReference type="CDD" id="cd00063">
    <property type="entry name" value="FN3"/>
    <property type="match status" value="1"/>
</dbReference>
<dbReference type="GO" id="GO:0000272">
    <property type="term" value="P:polysaccharide catabolic process"/>
    <property type="evidence" value="ECO:0007669"/>
    <property type="project" value="InterPro"/>
</dbReference>
<evidence type="ECO:0000256" key="4">
    <source>
        <dbReference type="ARBA" id="ARBA00022525"/>
    </source>
</evidence>
<keyword evidence="4" id="KW-0964">Secreted</keyword>
<dbReference type="GO" id="GO:0005576">
    <property type="term" value="C:extracellular region"/>
    <property type="evidence" value="ECO:0007669"/>
    <property type="project" value="UniProtKB-SubCell"/>
</dbReference>
<dbReference type="RefSeq" id="WP_007103105.1">
    <property type="nucleotide sequence ID" value="NZ_BAER01000015.1"/>
</dbReference>
<dbReference type="PANTHER" id="PTHR31451:SF39">
    <property type="entry name" value="MANNAN ENDO-1,4-BETA-MANNOSIDASE 1"/>
    <property type="match status" value="1"/>
</dbReference>
<keyword evidence="7" id="KW-0326">Glycosidase</keyword>
<dbReference type="EMBL" id="BAER01000015">
    <property type="protein sequence ID" value="GAC31299.1"/>
    <property type="molecule type" value="Genomic_DNA"/>
</dbReference>
<reference evidence="10" key="1">
    <citation type="journal article" date="2014" name="Environ. Microbiol.">
        <title>Comparative genomics of the marine bacterial genus Glaciecola reveals the high degree of genomic diversity and genomic characteristic for cold adaptation.</title>
        <authorList>
            <person name="Qin Q.L."/>
            <person name="Xie B.B."/>
            <person name="Yu Y."/>
            <person name="Shu Y.L."/>
            <person name="Rong J.C."/>
            <person name="Zhang Y.J."/>
            <person name="Zhao D.L."/>
            <person name="Chen X.L."/>
            <person name="Zhang X.Y."/>
            <person name="Chen B."/>
            <person name="Zhou B.C."/>
            <person name="Zhang Y.Z."/>
        </authorList>
    </citation>
    <scope>NUCLEOTIDE SEQUENCE [LARGE SCALE GENOMIC DNA]</scope>
    <source>
        <strain evidence="10">LMG 21857</strain>
    </source>
</reference>
<dbReference type="Pfam" id="PF26410">
    <property type="entry name" value="GH5_mannosidase"/>
    <property type="match status" value="1"/>
</dbReference>
<dbReference type="Proteomes" id="UP000006322">
    <property type="component" value="Unassembled WGS sequence"/>
</dbReference>
<evidence type="ECO:0000259" key="8">
    <source>
        <dbReference type="Pfam" id="PF26410"/>
    </source>
</evidence>
<gene>
    <name evidence="9" type="ORF">GPLA_0380</name>
</gene>
<dbReference type="PANTHER" id="PTHR31451">
    <property type="match status" value="1"/>
</dbReference>
<dbReference type="EC" id="3.2.1.78" evidence="3"/>
<dbReference type="STRING" id="1129793.GPLA_0380"/>
<organism evidence="9 10">
    <name type="scientific">Paraglaciecola polaris LMG 21857</name>
    <dbReference type="NCBI Taxonomy" id="1129793"/>
    <lineage>
        <taxon>Bacteria</taxon>
        <taxon>Pseudomonadati</taxon>
        <taxon>Pseudomonadota</taxon>
        <taxon>Gammaproteobacteria</taxon>
        <taxon>Alteromonadales</taxon>
        <taxon>Alteromonadaceae</taxon>
        <taxon>Paraglaciecola</taxon>
    </lineage>
</organism>
<dbReference type="InterPro" id="IPR036116">
    <property type="entry name" value="FN3_sf"/>
</dbReference>
<evidence type="ECO:0000256" key="2">
    <source>
        <dbReference type="ARBA" id="ARBA00004613"/>
    </source>
</evidence>
<accession>K6YF10</accession>
<name>K6YF10_9ALTE</name>
<dbReference type="SUPFAM" id="SSF51445">
    <property type="entry name" value="(Trans)glycosidases"/>
    <property type="match status" value="1"/>
</dbReference>
<comment type="subcellular location">
    <subcellularLocation>
        <location evidence="2">Secreted</location>
    </subcellularLocation>
</comment>
<evidence type="ECO:0000313" key="9">
    <source>
        <dbReference type="EMBL" id="GAC31299.1"/>
    </source>
</evidence>
<sequence>MLKHILFWGFLLLTSSRAHSEFSHFITREGSQLLDGDKVLRFAGLHAPELHRIEDDERGVCKADRRGWGQYFKWPTSDEQQNWIRSLVRSGQKVTRIYVLSVAQSDDVLCERQVHILPPIDASHMPRLNETAMQVFDNMIALADQEGLRLIVPFIDHWSWWGGRAELAAFYAESADDFYDPNSKTYQAYQSIIQQVITRTNSITGRKYFEEKAIMAWETGNELKDSTPEFVTPTSALIKRLAPQQLVVDGIYLTVLSTSLDDPNVDIISNHFYSSNHNNKPQTIVDNLTAIQGKKAYIVGEFGLLPLDQIQRILQGAVNVDVNGAQTSGALVWGFRGRRHNGGFYWHREGNSDYYSYHLPGFVEGAANDEQAVINALRQAQAGMLGELNAPPLPIPLAPKLRPISQNRDINWLGSPVGRQYRIERKALNDNQWQVIVSGITDGKNQYDSRVDNLFTDTQALSPGKTYVYRVIASNESGESPPSNEQLLIVADVAKP</sequence>
<dbReference type="InterPro" id="IPR017853">
    <property type="entry name" value="GH"/>
</dbReference>
<dbReference type="Gene3D" id="3.20.20.80">
    <property type="entry name" value="Glycosidases"/>
    <property type="match status" value="1"/>
</dbReference>
<dbReference type="Gene3D" id="2.60.40.10">
    <property type="entry name" value="Immunoglobulins"/>
    <property type="match status" value="1"/>
</dbReference>
<keyword evidence="5" id="KW-0732">Signal</keyword>
<dbReference type="InterPro" id="IPR003961">
    <property type="entry name" value="FN3_dom"/>
</dbReference>
<keyword evidence="6" id="KW-0378">Hydrolase</keyword>
<comment type="caution">
    <text evidence="9">The sequence shown here is derived from an EMBL/GenBank/DDBJ whole genome shotgun (WGS) entry which is preliminary data.</text>
</comment>
<protein>
    <recommendedName>
        <fullName evidence="3">mannan endo-1,4-beta-mannosidase</fullName>
        <ecNumber evidence="3">3.2.1.78</ecNumber>
    </recommendedName>
</protein>
<evidence type="ECO:0000256" key="3">
    <source>
        <dbReference type="ARBA" id="ARBA00012706"/>
    </source>
</evidence>
<proteinExistence type="predicted"/>
<dbReference type="AlphaFoldDB" id="K6YF10"/>
<comment type="catalytic activity">
    <reaction evidence="1">
        <text>Random hydrolysis of (1-&gt;4)-beta-D-mannosidic linkages in mannans, galactomannans and glucomannans.</text>
        <dbReference type="EC" id="3.2.1.78"/>
    </reaction>
</comment>
<dbReference type="SUPFAM" id="SSF49265">
    <property type="entry name" value="Fibronectin type III"/>
    <property type="match status" value="1"/>
</dbReference>